<protein>
    <submittedName>
        <fullName evidence="1">Uncharacterized protein</fullName>
    </submittedName>
</protein>
<dbReference type="EMBL" id="BMAV01011392">
    <property type="protein sequence ID" value="GFY57231.1"/>
    <property type="molecule type" value="Genomic_DNA"/>
</dbReference>
<comment type="caution">
    <text evidence="1">The sequence shown here is derived from an EMBL/GenBank/DDBJ whole genome shotgun (WGS) entry which is preliminary data.</text>
</comment>
<sequence length="67" mass="7455">MSRLTGSDVKALKLSRSSALVVSCSSEAALRPMEQSHISSGLSWRHLMAEQERNFELLVRRGLLDLV</sequence>
<evidence type="ECO:0000313" key="1">
    <source>
        <dbReference type="EMBL" id="GFY57231.1"/>
    </source>
</evidence>
<organism evidence="1 2">
    <name type="scientific">Trichonephila inaurata madagascariensis</name>
    <dbReference type="NCBI Taxonomy" id="2747483"/>
    <lineage>
        <taxon>Eukaryota</taxon>
        <taxon>Metazoa</taxon>
        <taxon>Ecdysozoa</taxon>
        <taxon>Arthropoda</taxon>
        <taxon>Chelicerata</taxon>
        <taxon>Arachnida</taxon>
        <taxon>Araneae</taxon>
        <taxon>Araneomorphae</taxon>
        <taxon>Entelegynae</taxon>
        <taxon>Araneoidea</taxon>
        <taxon>Nephilidae</taxon>
        <taxon>Trichonephila</taxon>
        <taxon>Trichonephila inaurata</taxon>
    </lineage>
</organism>
<dbReference type="AlphaFoldDB" id="A0A8X6XQ33"/>
<evidence type="ECO:0000313" key="2">
    <source>
        <dbReference type="Proteomes" id="UP000886998"/>
    </source>
</evidence>
<accession>A0A8X6XQ33</accession>
<dbReference type="Proteomes" id="UP000886998">
    <property type="component" value="Unassembled WGS sequence"/>
</dbReference>
<reference evidence="1" key="1">
    <citation type="submission" date="2020-08" db="EMBL/GenBank/DDBJ databases">
        <title>Multicomponent nature underlies the extraordinary mechanical properties of spider dragline silk.</title>
        <authorList>
            <person name="Kono N."/>
            <person name="Nakamura H."/>
            <person name="Mori M."/>
            <person name="Yoshida Y."/>
            <person name="Ohtoshi R."/>
            <person name="Malay A.D."/>
            <person name="Moran D.A.P."/>
            <person name="Tomita M."/>
            <person name="Numata K."/>
            <person name="Arakawa K."/>
        </authorList>
    </citation>
    <scope>NUCLEOTIDE SEQUENCE</scope>
</reference>
<keyword evidence="2" id="KW-1185">Reference proteome</keyword>
<name>A0A8X6XQ33_9ARAC</name>
<proteinExistence type="predicted"/>
<gene>
    <name evidence="1" type="ORF">TNIN_324641</name>
</gene>